<feature type="transmembrane region" description="Helical" evidence="5">
    <location>
        <begin position="248"/>
        <end position="273"/>
    </location>
</feature>
<feature type="transmembrane region" description="Helical" evidence="5">
    <location>
        <begin position="61"/>
        <end position="82"/>
    </location>
</feature>
<dbReference type="PANTHER" id="PTHR43394:SF1">
    <property type="entry name" value="ATP-BINDING CASSETTE SUB-FAMILY B MEMBER 10, MITOCHONDRIAL"/>
    <property type="match status" value="1"/>
</dbReference>
<feature type="transmembrane region" description="Helical" evidence="5">
    <location>
        <begin position="167"/>
        <end position="184"/>
    </location>
</feature>
<evidence type="ECO:0000313" key="9">
    <source>
        <dbReference type="Proteomes" id="UP000321617"/>
    </source>
</evidence>
<dbReference type="InterPro" id="IPR017871">
    <property type="entry name" value="ABC_transporter-like_CS"/>
</dbReference>
<dbReference type="EMBL" id="VLLL01000005">
    <property type="protein sequence ID" value="TWJ15358.1"/>
    <property type="molecule type" value="Genomic_DNA"/>
</dbReference>
<dbReference type="AlphaFoldDB" id="A0A562VBX1"/>
<dbReference type="GO" id="GO:0005886">
    <property type="term" value="C:plasma membrane"/>
    <property type="evidence" value="ECO:0007669"/>
    <property type="project" value="UniProtKB-SubCell"/>
</dbReference>
<evidence type="ECO:0000313" key="8">
    <source>
        <dbReference type="EMBL" id="TWJ15358.1"/>
    </source>
</evidence>
<dbReference type="GO" id="GO:0015421">
    <property type="term" value="F:ABC-type oligopeptide transporter activity"/>
    <property type="evidence" value="ECO:0007669"/>
    <property type="project" value="TreeGrafter"/>
</dbReference>
<gene>
    <name evidence="8" type="ORF">LX16_1059</name>
</gene>
<reference evidence="8 9" key="1">
    <citation type="journal article" date="2013" name="Stand. Genomic Sci.">
        <title>Genomic Encyclopedia of Type Strains, Phase I: The one thousand microbial genomes (KMG-I) project.</title>
        <authorList>
            <person name="Kyrpides N.C."/>
            <person name="Woyke T."/>
            <person name="Eisen J.A."/>
            <person name="Garrity G."/>
            <person name="Lilburn T.G."/>
            <person name="Beck B.J."/>
            <person name="Whitman W.B."/>
            <person name="Hugenholtz P."/>
            <person name="Klenk H.P."/>
        </authorList>
    </citation>
    <scope>NUCLEOTIDE SEQUENCE [LARGE SCALE GENOMIC DNA]</scope>
    <source>
        <strain evidence="8 9">DSM 45044</strain>
    </source>
</reference>
<protein>
    <submittedName>
        <fullName evidence="8">Putative ABC transport system ATP-binding protein</fullName>
    </submittedName>
</protein>
<dbReference type="SUPFAM" id="SSF52540">
    <property type="entry name" value="P-loop containing nucleoside triphosphate hydrolases"/>
    <property type="match status" value="1"/>
</dbReference>
<evidence type="ECO:0000259" key="7">
    <source>
        <dbReference type="PROSITE" id="PS50929"/>
    </source>
</evidence>
<evidence type="ECO:0000256" key="2">
    <source>
        <dbReference type="ARBA" id="ARBA00022692"/>
    </source>
</evidence>
<evidence type="ECO:0000256" key="4">
    <source>
        <dbReference type="ARBA" id="ARBA00023136"/>
    </source>
</evidence>
<sequence length="573" mass="59636">MRDDSTTARRPVAALLTGMIWRRRGRLAVSWLLMSLHQACEAAVPVAIGVTIDVAVATGDWTALAWCAAGIIVLFTVLALAWRFGSQQGVIAQQRELHDLRVAVARRALDPRGTDSSLSTGETLTVATSDAEKSSLILRAVSMGIAAVAGIVVSAVTLLLIDVPLGLGVLLGVPLLLGALQLIAPRLSRRSGAAQAATATATGLATDFVTGLRTLRGIGATGRAAERYRRASDDALQVSLRAASVTGVYQAVTTVLGGLFLAAVAGVAGWFALSGRLTVGELITVVGLAQFIAEPMRTLGYCGQIAAVARGSAKRVAELLGTAPLTRDAGERSRQDTTPRLTLTGIGYRGLTEVDVTVAPGESVGVVCHDPADADALLAILSRRVPESDYLGTVTCDDVPAAEIRLAEYRRVVHVEPHDTTLFEGDISENLTAGMPASARAGIEAAVAAAAATDVVASHPDGMNRHISDRGRSLSGGQRQRLGLARALAADPPILVLHDPTTAVDAATEELAAQGLAAFRSAPDRSTLLVTSSPALLGKTDRVIVLESGRVTRTGSHTDLLDSDPAYRKAVLR</sequence>
<keyword evidence="9" id="KW-1185">Reference proteome</keyword>
<dbReference type="Gene3D" id="1.20.1560.10">
    <property type="entry name" value="ABC transporter type 1, transmembrane domain"/>
    <property type="match status" value="1"/>
</dbReference>
<evidence type="ECO:0000256" key="1">
    <source>
        <dbReference type="ARBA" id="ARBA00004651"/>
    </source>
</evidence>
<accession>A0A562VBX1</accession>
<keyword evidence="3 5" id="KW-1133">Transmembrane helix</keyword>
<comment type="caution">
    <text evidence="8">The sequence shown here is derived from an EMBL/GenBank/DDBJ whole genome shotgun (WGS) entry which is preliminary data.</text>
</comment>
<keyword evidence="2 5" id="KW-0812">Transmembrane</keyword>
<name>A0A562VBX1_9ACTN</name>
<dbReference type="InterPro" id="IPR036640">
    <property type="entry name" value="ABC1_TM_sf"/>
</dbReference>
<keyword evidence="8" id="KW-0067">ATP-binding</keyword>
<keyword evidence="8" id="KW-0547">Nucleotide-binding</keyword>
<dbReference type="PROSITE" id="PS00211">
    <property type="entry name" value="ABC_TRANSPORTER_1"/>
    <property type="match status" value="1"/>
</dbReference>
<keyword evidence="4 5" id="KW-0472">Membrane</keyword>
<dbReference type="Pfam" id="PF00664">
    <property type="entry name" value="ABC_membrane"/>
    <property type="match status" value="1"/>
</dbReference>
<comment type="subcellular location">
    <subcellularLocation>
        <location evidence="1">Cell membrane</location>
        <topology evidence="1">Multi-pass membrane protein</topology>
    </subcellularLocation>
</comment>
<dbReference type="Pfam" id="PF00005">
    <property type="entry name" value="ABC_tran"/>
    <property type="match status" value="1"/>
</dbReference>
<dbReference type="InterPro" id="IPR039421">
    <property type="entry name" value="Type_1_exporter"/>
</dbReference>
<evidence type="ECO:0000256" key="5">
    <source>
        <dbReference type="SAM" id="Phobius"/>
    </source>
</evidence>
<dbReference type="PROSITE" id="PS50929">
    <property type="entry name" value="ABC_TM1F"/>
    <property type="match status" value="1"/>
</dbReference>
<feature type="domain" description="ABC transporter" evidence="6">
    <location>
        <begin position="333"/>
        <end position="573"/>
    </location>
</feature>
<organism evidence="8 9">
    <name type="scientific">Stackebrandtia albiflava</name>
    <dbReference type="NCBI Taxonomy" id="406432"/>
    <lineage>
        <taxon>Bacteria</taxon>
        <taxon>Bacillati</taxon>
        <taxon>Actinomycetota</taxon>
        <taxon>Actinomycetes</taxon>
        <taxon>Glycomycetales</taxon>
        <taxon>Glycomycetaceae</taxon>
        <taxon>Stackebrandtia</taxon>
    </lineage>
</organism>
<feature type="transmembrane region" description="Helical" evidence="5">
    <location>
        <begin position="136"/>
        <end position="161"/>
    </location>
</feature>
<dbReference type="PANTHER" id="PTHR43394">
    <property type="entry name" value="ATP-DEPENDENT PERMEASE MDL1, MITOCHONDRIAL"/>
    <property type="match status" value="1"/>
</dbReference>
<dbReference type="Gene3D" id="3.40.50.300">
    <property type="entry name" value="P-loop containing nucleotide triphosphate hydrolases"/>
    <property type="match status" value="1"/>
</dbReference>
<dbReference type="RefSeq" id="WP_211354294.1">
    <property type="nucleotide sequence ID" value="NZ_BAABIJ010000001.1"/>
</dbReference>
<dbReference type="CDD" id="cd07346">
    <property type="entry name" value="ABC_6TM_exporters"/>
    <property type="match status" value="1"/>
</dbReference>
<dbReference type="SUPFAM" id="SSF90123">
    <property type="entry name" value="ABC transporter transmembrane region"/>
    <property type="match status" value="1"/>
</dbReference>
<dbReference type="PROSITE" id="PS50893">
    <property type="entry name" value="ABC_TRANSPORTER_2"/>
    <property type="match status" value="1"/>
</dbReference>
<dbReference type="InterPro" id="IPR003439">
    <property type="entry name" value="ABC_transporter-like_ATP-bd"/>
</dbReference>
<dbReference type="InterPro" id="IPR027417">
    <property type="entry name" value="P-loop_NTPase"/>
</dbReference>
<dbReference type="GO" id="GO:0016887">
    <property type="term" value="F:ATP hydrolysis activity"/>
    <property type="evidence" value="ECO:0007669"/>
    <property type="project" value="InterPro"/>
</dbReference>
<dbReference type="GO" id="GO:0005524">
    <property type="term" value="F:ATP binding"/>
    <property type="evidence" value="ECO:0007669"/>
    <property type="project" value="UniProtKB-KW"/>
</dbReference>
<feature type="domain" description="ABC transmembrane type-1" evidence="7">
    <location>
        <begin position="32"/>
        <end position="300"/>
    </location>
</feature>
<proteinExistence type="predicted"/>
<dbReference type="Proteomes" id="UP000321617">
    <property type="component" value="Unassembled WGS sequence"/>
</dbReference>
<evidence type="ECO:0000259" key="6">
    <source>
        <dbReference type="PROSITE" id="PS50893"/>
    </source>
</evidence>
<evidence type="ECO:0000256" key="3">
    <source>
        <dbReference type="ARBA" id="ARBA00022989"/>
    </source>
</evidence>
<dbReference type="InterPro" id="IPR011527">
    <property type="entry name" value="ABC1_TM_dom"/>
</dbReference>